<evidence type="ECO:0000313" key="18">
    <source>
        <dbReference type="EMBL" id="KAI7797462.1"/>
    </source>
</evidence>
<feature type="domain" description="Bromo" evidence="14">
    <location>
        <begin position="698"/>
        <end position="768"/>
    </location>
</feature>
<keyword evidence="6" id="KW-0862">Zinc</keyword>
<dbReference type="Pfam" id="PF10513">
    <property type="entry name" value="EPL1"/>
    <property type="match status" value="1"/>
</dbReference>
<comment type="subcellular location">
    <subcellularLocation>
        <location evidence="1">Nucleus</location>
    </subcellularLocation>
</comment>
<feature type="region of interest" description="Disordered" evidence="12">
    <location>
        <begin position="797"/>
        <end position="825"/>
    </location>
</feature>
<evidence type="ECO:0000256" key="1">
    <source>
        <dbReference type="ARBA" id="ARBA00004123"/>
    </source>
</evidence>
<feature type="domain" description="PHD-type" evidence="17">
    <location>
        <begin position="366"/>
        <end position="487"/>
    </location>
</feature>
<dbReference type="InterPro" id="IPR013083">
    <property type="entry name" value="Znf_RING/FYVE/PHD"/>
</dbReference>
<keyword evidence="13" id="KW-0472">Membrane</keyword>
<keyword evidence="19" id="KW-1185">Reference proteome</keyword>
<keyword evidence="2" id="KW-0597">Phosphoprotein</keyword>
<feature type="compositionally biased region" description="Polar residues" evidence="12">
    <location>
        <begin position="78"/>
        <end position="93"/>
    </location>
</feature>
<feature type="compositionally biased region" description="Basic and acidic residues" evidence="12">
    <location>
        <begin position="523"/>
        <end position="533"/>
    </location>
</feature>
<feature type="compositionally biased region" description="Gly residues" evidence="12">
    <location>
        <begin position="153"/>
        <end position="168"/>
    </location>
</feature>
<dbReference type="PROSITE" id="PS50016">
    <property type="entry name" value="ZF_PHD_2"/>
    <property type="match status" value="1"/>
</dbReference>
<dbReference type="GO" id="GO:0006357">
    <property type="term" value="P:regulation of transcription by RNA polymerase II"/>
    <property type="evidence" value="ECO:0007669"/>
    <property type="project" value="TreeGrafter"/>
</dbReference>
<dbReference type="InterPro" id="IPR013087">
    <property type="entry name" value="Znf_C2H2_type"/>
</dbReference>
<evidence type="ECO:0000256" key="8">
    <source>
        <dbReference type="ARBA" id="ARBA00023242"/>
    </source>
</evidence>
<feature type="compositionally biased region" description="Low complexity" evidence="12">
    <location>
        <begin position="1051"/>
        <end position="1069"/>
    </location>
</feature>
<dbReference type="InterPro" id="IPR001965">
    <property type="entry name" value="Znf_PHD"/>
</dbReference>
<feature type="region of interest" description="Disordered" evidence="12">
    <location>
        <begin position="1049"/>
        <end position="1087"/>
    </location>
</feature>
<dbReference type="GO" id="GO:0005634">
    <property type="term" value="C:nucleus"/>
    <property type="evidence" value="ECO:0007669"/>
    <property type="project" value="UniProtKB-SubCell"/>
</dbReference>
<dbReference type="InterPro" id="IPR018359">
    <property type="entry name" value="Bromodomain_CS"/>
</dbReference>
<evidence type="ECO:0000256" key="9">
    <source>
        <dbReference type="PROSITE-ProRule" id="PRU00035"/>
    </source>
</evidence>
<dbReference type="CDD" id="cd15572">
    <property type="entry name" value="PHD_BRPF"/>
    <property type="match status" value="1"/>
</dbReference>
<feature type="region of interest" description="Disordered" evidence="12">
    <location>
        <begin position="140"/>
        <end position="214"/>
    </location>
</feature>
<protein>
    <submittedName>
        <fullName evidence="18">Bromodomain- and PHD finger-containing 1</fullName>
    </submittedName>
</protein>
<keyword evidence="5 10" id="KW-0863">Zinc-finger</keyword>
<dbReference type="EMBL" id="JAFHDT010000017">
    <property type="protein sequence ID" value="KAI7797462.1"/>
    <property type="molecule type" value="Genomic_DNA"/>
</dbReference>
<proteinExistence type="predicted"/>
<feature type="compositionally biased region" description="Basic and acidic residues" evidence="12">
    <location>
        <begin position="97"/>
        <end position="106"/>
    </location>
</feature>
<dbReference type="InterPro" id="IPR019542">
    <property type="entry name" value="Enhancer_polycomb-like_N"/>
</dbReference>
<evidence type="ECO:0000256" key="12">
    <source>
        <dbReference type="SAM" id="MobiDB-lite"/>
    </source>
</evidence>
<keyword evidence="7 9" id="KW-0103">Bromodomain</keyword>
<evidence type="ECO:0000256" key="4">
    <source>
        <dbReference type="ARBA" id="ARBA00022737"/>
    </source>
</evidence>
<feature type="compositionally biased region" description="Basic and acidic residues" evidence="12">
    <location>
        <begin position="917"/>
        <end position="931"/>
    </location>
</feature>
<dbReference type="FunFam" id="3.30.40.10:FF:000008">
    <property type="entry name" value="Bromodomain containing 1, isoform CRA_a"/>
    <property type="match status" value="1"/>
</dbReference>
<dbReference type="Gene3D" id="1.20.920.10">
    <property type="entry name" value="Bromodomain-like"/>
    <property type="match status" value="1"/>
</dbReference>
<dbReference type="PANTHER" id="PTHR13793:SF85">
    <property type="entry name" value="PEREGRIN"/>
    <property type="match status" value="1"/>
</dbReference>
<organism evidence="18 19">
    <name type="scientific">Triplophysa rosa</name>
    <name type="common">Cave loach</name>
    <dbReference type="NCBI Taxonomy" id="992332"/>
    <lineage>
        <taxon>Eukaryota</taxon>
        <taxon>Metazoa</taxon>
        <taxon>Chordata</taxon>
        <taxon>Craniata</taxon>
        <taxon>Vertebrata</taxon>
        <taxon>Euteleostomi</taxon>
        <taxon>Actinopterygii</taxon>
        <taxon>Neopterygii</taxon>
        <taxon>Teleostei</taxon>
        <taxon>Ostariophysi</taxon>
        <taxon>Cypriniformes</taxon>
        <taxon>Nemacheilidae</taxon>
        <taxon>Triplophysa</taxon>
    </lineage>
</organism>
<feature type="compositionally biased region" description="Basic and acidic residues" evidence="12">
    <location>
        <begin position="802"/>
        <end position="825"/>
    </location>
</feature>
<keyword evidence="13" id="KW-0812">Transmembrane</keyword>
<dbReference type="SMART" id="SM00249">
    <property type="entry name" value="PHD"/>
    <property type="match status" value="2"/>
</dbReference>
<sequence>MGLDFDVKTFCHNLRATKPPYECPVESCRKVYKSYSGIEYHLYHYDHDNPPPPQSTPQKKRKGRPPRVSLAGSGDGPDSSTGFGITGQGTTPGSPAERSDHSHSPVRETMTYAEAQRMVELEIRGRVHRISIFENLDVFSEEDSGAEDPPSSGIGGSASCNGGGVEGGIGKDRLDCSATNGEKGPQKTGKYKSKEKKKDISSHHHMNPPGPAVKLPEVVFRELDEERPDAPPRPTSYYRYIDKSAEELDEDVEYDIDEEDYIWLDFMNKKRESDGVAPITQEVFEYLMDRLEKESYFESHNKGDPSSLVDEDAVCCICNDGECQNSNVILFCDMCNLAVHQECYGVPYIPEGQWLCRRCLQSPSRAVDCALCPNKGGAFKQTDDARWAHVVCALWIPEVCFANTVFLEPIDSIEHIPPARWKLTCYICKQRGSGACIQCHKANCYTAFHVTCAQQAGLYMKMEPVRETGANGTSFSVRKTAYCDIHTPPGSARPLGGVGGASIGSSQSEGEAEDEDDMAGGDEEGKGCSSERAKRVKAKSRIKMKRARKILAERRAAAPVVSVPCIPPHKLSKITSNLTVQRKSQFMQRLHSYWTLKRQSRNGVPLLRRLQTHLQSQRNTEPLPTITRDGEEKHSVLKEQLKAWQRLRHDLERARLLVELIRKREKLKRETIKIQEMALELQLTPFLVLLRSTLEQLQERDTSNFFTEPVPLSEVPDYLDHIERPMDFQTMWKGLESHRYLSFETFETDFLLIVNNCLKYNAKDTVFYRAALRLREAGGAVLRQARRQAERIGYDYETGMHLPREPSPESPHERERERFRERERSASAAEDDLLLENRRRLPLEEQLQILLARYDEVMSGKHSIGQSRRAKALKKEMTVIKRKLAHQREGGCGLGNHESGLSLERTSVLAHHASASGRHDDGESSSHEIGGKDLSVSSSALAPEVGRRTSVLFSKKNPKATGPPKRPGRPPKNRDMLHGPGVLSSSPIGPPQLPSLPHSRKRPHSPQSSSSSESDSEHDHLILDLHSNGFGGSSQPVTESFLVYRNERSLPRSSSDSESTSSSSSSAASDRTRISSRHRSGEDSRKKSAVLKVPRIIIVHGLLKVSRIDNHMKSSFAKPDNRFLFIFINHVFIVLLCFYCYLSLLVPRESRKPQGVGSSRCLQLCINLLFGHP</sequence>
<dbReference type="PROSITE" id="PS01359">
    <property type="entry name" value="ZF_PHD_1"/>
    <property type="match status" value="1"/>
</dbReference>
<keyword evidence="11" id="KW-0175">Coiled coil</keyword>
<feature type="region of interest" description="Disordered" evidence="12">
    <location>
        <begin position="912"/>
        <end position="1018"/>
    </location>
</feature>
<keyword evidence="8" id="KW-0539">Nucleus</keyword>
<feature type="compositionally biased region" description="Acidic residues" evidence="12">
    <location>
        <begin position="510"/>
        <end position="522"/>
    </location>
</feature>
<comment type="caution">
    <text evidence="18">The sequence shown here is derived from an EMBL/GenBank/DDBJ whole genome shotgun (WGS) entry which is preliminary data.</text>
</comment>
<dbReference type="Gene3D" id="3.30.40.10">
    <property type="entry name" value="Zinc/RING finger domain, C3HC4 (zinc finger)"/>
    <property type="match status" value="2"/>
</dbReference>
<evidence type="ECO:0000313" key="19">
    <source>
        <dbReference type="Proteomes" id="UP001059041"/>
    </source>
</evidence>
<dbReference type="Pfam" id="PF13832">
    <property type="entry name" value="zf-HC5HC2H_2"/>
    <property type="match status" value="1"/>
</dbReference>
<evidence type="ECO:0000256" key="5">
    <source>
        <dbReference type="ARBA" id="ARBA00022771"/>
    </source>
</evidence>
<dbReference type="SUPFAM" id="SSF57903">
    <property type="entry name" value="FYVE/PHD zinc finger"/>
    <property type="match status" value="1"/>
</dbReference>
<dbReference type="PROSITE" id="PS50014">
    <property type="entry name" value="BROMODOMAIN_2"/>
    <property type="match status" value="1"/>
</dbReference>
<feature type="domain" description="PHD-type" evidence="15">
    <location>
        <begin position="312"/>
        <end position="362"/>
    </location>
</feature>
<dbReference type="FunFam" id="3.30.40.10:FF:000007">
    <property type="entry name" value="Bromodomain containing 1, isoform CRA_b"/>
    <property type="match status" value="1"/>
</dbReference>
<dbReference type="SMART" id="SM00297">
    <property type="entry name" value="BROMO"/>
    <property type="match status" value="1"/>
</dbReference>
<evidence type="ECO:0000256" key="11">
    <source>
        <dbReference type="SAM" id="Coils"/>
    </source>
</evidence>
<keyword evidence="13" id="KW-1133">Transmembrane helix</keyword>
<dbReference type="PROSITE" id="PS51805">
    <property type="entry name" value="EPHD"/>
    <property type="match status" value="1"/>
</dbReference>
<evidence type="ECO:0000256" key="6">
    <source>
        <dbReference type="ARBA" id="ARBA00022833"/>
    </source>
</evidence>
<feature type="transmembrane region" description="Helical" evidence="13">
    <location>
        <begin position="1123"/>
        <end position="1142"/>
    </location>
</feature>
<dbReference type="GO" id="GO:0008270">
    <property type="term" value="F:zinc ion binding"/>
    <property type="evidence" value="ECO:0007669"/>
    <property type="project" value="UniProtKB-KW"/>
</dbReference>
<name>A0A9W7WDS1_TRIRA</name>
<dbReference type="AlphaFoldDB" id="A0A9W7WDS1"/>
<dbReference type="SUPFAM" id="SSF47370">
    <property type="entry name" value="Bromodomain"/>
    <property type="match status" value="1"/>
</dbReference>
<evidence type="ECO:0000259" key="15">
    <source>
        <dbReference type="PROSITE" id="PS50016"/>
    </source>
</evidence>
<evidence type="ECO:0000256" key="7">
    <source>
        <dbReference type="ARBA" id="ARBA00023117"/>
    </source>
</evidence>
<dbReference type="Proteomes" id="UP001059041">
    <property type="component" value="Linkage Group LG17"/>
</dbReference>
<evidence type="ECO:0000259" key="17">
    <source>
        <dbReference type="PROSITE" id="PS51805"/>
    </source>
</evidence>
<dbReference type="InterPro" id="IPR011011">
    <property type="entry name" value="Znf_FYVE_PHD"/>
</dbReference>
<dbReference type="InterPro" id="IPR034732">
    <property type="entry name" value="EPHD"/>
</dbReference>
<feature type="domain" description="C2H2-type" evidence="16">
    <location>
        <begin position="21"/>
        <end position="52"/>
    </location>
</feature>
<keyword evidence="3" id="KW-0479">Metal-binding</keyword>
<dbReference type="InterPro" id="IPR001487">
    <property type="entry name" value="Bromodomain"/>
</dbReference>
<dbReference type="InterPro" id="IPR019787">
    <property type="entry name" value="Znf_PHD-finger"/>
</dbReference>
<dbReference type="PROSITE" id="PS00028">
    <property type="entry name" value="ZINC_FINGER_C2H2_1"/>
    <property type="match status" value="1"/>
</dbReference>
<dbReference type="InterPro" id="IPR050701">
    <property type="entry name" value="Histone_Mod_Regulator"/>
</dbReference>
<dbReference type="PRINTS" id="PR00503">
    <property type="entry name" value="BROMODOMAIN"/>
</dbReference>
<gene>
    <name evidence="18" type="ORF">IRJ41_009228</name>
</gene>
<reference evidence="18" key="1">
    <citation type="submission" date="2021-02" db="EMBL/GenBank/DDBJ databases">
        <title>Comparative genomics reveals that relaxation of natural selection precedes convergent phenotypic evolution of cavefish.</title>
        <authorList>
            <person name="Peng Z."/>
        </authorList>
    </citation>
    <scope>NUCLEOTIDE SEQUENCE</scope>
    <source>
        <tissue evidence="18">Muscle</tissue>
    </source>
</reference>
<keyword evidence="4" id="KW-0677">Repeat</keyword>
<evidence type="ECO:0000259" key="14">
    <source>
        <dbReference type="PROSITE" id="PS50014"/>
    </source>
</evidence>
<dbReference type="PROSITE" id="PS50157">
    <property type="entry name" value="ZINC_FINGER_C2H2_2"/>
    <property type="match status" value="1"/>
</dbReference>
<evidence type="ECO:0000256" key="10">
    <source>
        <dbReference type="PROSITE-ProRule" id="PRU00042"/>
    </source>
</evidence>
<dbReference type="InterPro" id="IPR019786">
    <property type="entry name" value="Zinc_finger_PHD-type_CS"/>
</dbReference>
<dbReference type="Pfam" id="PF13831">
    <property type="entry name" value="PHD_2"/>
    <property type="match status" value="1"/>
</dbReference>
<evidence type="ECO:0000256" key="13">
    <source>
        <dbReference type="SAM" id="Phobius"/>
    </source>
</evidence>
<dbReference type="PROSITE" id="PS00633">
    <property type="entry name" value="BROMODOMAIN_1"/>
    <property type="match status" value="1"/>
</dbReference>
<feature type="coiled-coil region" evidence="11">
    <location>
        <begin position="634"/>
        <end position="677"/>
    </location>
</feature>
<dbReference type="InterPro" id="IPR036427">
    <property type="entry name" value="Bromodomain-like_sf"/>
</dbReference>
<feature type="region of interest" description="Disordered" evidence="12">
    <location>
        <begin position="43"/>
        <end position="107"/>
    </location>
</feature>
<dbReference type="PANTHER" id="PTHR13793">
    <property type="entry name" value="PHD FINGER PROTEINS"/>
    <property type="match status" value="1"/>
</dbReference>
<dbReference type="InterPro" id="IPR042061">
    <property type="entry name" value="Peregrin_ePHD"/>
</dbReference>
<evidence type="ECO:0000256" key="2">
    <source>
        <dbReference type="ARBA" id="ARBA00022553"/>
    </source>
</evidence>
<evidence type="ECO:0000256" key="3">
    <source>
        <dbReference type="ARBA" id="ARBA00022723"/>
    </source>
</evidence>
<dbReference type="CDD" id="cd15701">
    <property type="entry name" value="ePHD_BRPF1"/>
    <property type="match status" value="1"/>
</dbReference>
<feature type="region of interest" description="Disordered" evidence="12">
    <location>
        <begin position="491"/>
        <end position="541"/>
    </location>
</feature>
<accession>A0A9W7WDS1</accession>
<evidence type="ECO:0000259" key="16">
    <source>
        <dbReference type="PROSITE" id="PS50157"/>
    </source>
</evidence>
<dbReference type="Pfam" id="PF00439">
    <property type="entry name" value="Bromodomain"/>
    <property type="match status" value="1"/>
</dbReference>